<dbReference type="Proteomes" id="UP001143480">
    <property type="component" value="Unassembled WGS sequence"/>
</dbReference>
<dbReference type="RefSeq" id="WP_261960059.1">
    <property type="nucleotide sequence ID" value="NZ_BAAAXA010000001.1"/>
</dbReference>
<reference evidence="2" key="1">
    <citation type="journal article" date="2014" name="Int. J. Syst. Evol. Microbiol.">
        <title>Complete genome sequence of Corynebacterium casei LMG S-19264T (=DSM 44701T), isolated from a smear-ripened cheese.</title>
        <authorList>
            <consortium name="US DOE Joint Genome Institute (JGI-PGF)"/>
            <person name="Walter F."/>
            <person name="Albersmeier A."/>
            <person name="Kalinowski J."/>
            <person name="Ruckert C."/>
        </authorList>
    </citation>
    <scope>NUCLEOTIDE SEQUENCE</scope>
    <source>
        <strain evidence="2">VKM Ac-1321</strain>
    </source>
</reference>
<proteinExistence type="predicted"/>
<keyword evidence="1" id="KW-1133">Transmembrane helix</keyword>
<reference evidence="2" key="2">
    <citation type="submission" date="2023-01" db="EMBL/GenBank/DDBJ databases">
        <authorList>
            <person name="Sun Q."/>
            <person name="Evtushenko L."/>
        </authorList>
    </citation>
    <scope>NUCLEOTIDE SEQUENCE</scope>
    <source>
        <strain evidence="2">VKM Ac-1321</strain>
    </source>
</reference>
<keyword evidence="3" id="KW-1185">Reference proteome</keyword>
<protein>
    <submittedName>
        <fullName evidence="2">TlpA family protein</fullName>
    </submittedName>
</protein>
<dbReference type="AlphaFoldDB" id="A0A9W6NK38"/>
<evidence type="ECO:0000256" key="1">
    <source>
        <dbReference type="SAM" id="Phobius"/>
    </source>
</evidence>
<dbReference type="InterPro" id="IPR036249">
    <property type="entry name" value="Thioredoxin-like_sf"/>
</dbReference>
<name>A0A9W6NK38_9ACTN</name>
<sequence>MTTALLVAVVLLTLLTLFNLIVVLGVVRRVRSYEQRLGGVAEAAPVLSTPVGERVAEFTASTVDDRKVSRDALNGTTLFGFFSPDCSACHERLGDFRATAARYDGDAYAVVVRDGGDLEPVLRGLGGTAVVLEEPGGPLAQAFGVRGFPAFVTVREEGVVESTGYLVPALT</sequence>
<keyword evidence="1" id="KW-0472">Membrane</keyword>
<keyword evidence="1" id="KW-0812">Transmembrane</keyword>
<organism evidence="2 3">
    <name type="scientific">Dactylosporangium matsuzakiense</name>
    <dbReference type="NCBI Taxonomy" id="53360"/>
    <lineage>
        <taxon>Bacteria</taxon>
        <taxon>Bacillati</taxon>
        <taxon>Actinomycetota</taxon>
        <taxon>Actinomycetes</taxon>
        <taxon>Micromonosporales</taxon>
        <taxon>Micromonosporaceae</taxon>
        <taxon>Dactylosporangium</taxon>
    </lineage>
</organism>
<comment type="caution">
    <text evidence="2">The sequence shown here is derived from an EMBL/GenBank/DDBJ whole genome shotgun (WGS) entry which is preliminary data.</text>
</comment>
<feature type="transmembrane region" description="Helical" evidence="1">
    <location>
        <begin position="6"/>
        <end position="27"/>
    </location>
</feature>
<dbReference type="Gene3D" id="3.40.30.10">
    <property type="entry name" value="Glutaredoxin"/>
    <property type="match status" value="1"/>
</dbReference>
<gene>
    <name evidence="2" type="ORF">GCM10017581_022910</name>
</gene>
<accession>A0A9W6NK38</accession>
<dbReference type="EMBL" id="BSFP01000009">
    <property type="protein sequence ID" value="GLL00550.1"/>
    <property type="molecule type" value="Genomic_DNA"/>
</dbReference>
<evidence type="ECO:0000313" key="3">
    <source>
        <dbReference type="Proteomes" id="UP001143480"/>
    </source>
</evidence>
<dbReference type="SUPFAM" id="SSF52833">
    <property type="entry name" value="Thioredoxin-like"/>
    <property type="match status" value="1"/>
</dbReference>
<evidence type="ECO:0000313" key="2">
    <source>
        <dbReference type="EMBL" id="GLL00550.1"/>
    </source>
</evidence>